<organism evidence="2 3">
    <name type="scientific">Acetatifactor muris</name>
    <dbReference type="NCBI Taxonomy" id="879566"/>
    <lineage>
        <taxon>Bacteria</taxon>
        <taxon>Bacillati</taxon>
        <taxon>Bacillota</taxon>
        <taxon>Clostridia</taxon>
        <taxon>Lachnospirales</taxon>
        <taxon>Lachnospiraceae</taxon>
        <taxon>Acetatifactor</taxon>
    </lineage>
</organism>
<accession>A0A2K4ZIB5</accession>
<protein>
    <recommendedName>
        <fullName evidence="4">Permease</fullName>
    </recommendedName>
</protein>
<name>A0A2K4ZIB5_9FIRM</name>
<reference evidence="2 3" key="1">
    <citation type="submission" date="2018-01" db="EMBL/GenBank/DDBJ databases">
        <authorList>
            <person name="Gaut B.S."/>
            <person name="Morton B.R."/>
            <person name="Clegg M.T."/>
            <person name="Duvall M.R."/>
        </authorList>
    </citation>
    <scope>NUCLEOTIDE SEQUENCE [LARGE SCALE GENOMIC DNA]</scope>
    <source>
        <strain evidence="2">GP69</strain>
    </source>
</reference>
<sequence length="280" mass="30265">MLHIVEHSVIDSIKLIPFLFLAYLAMEYLEHRTGNGIRRWLKNADKAAPVMGSLLGAVPQCGFSAAASNLYAGRVITLGTLIAIYLSTSDEMLPILISERAPFKEIVGILLGKALLGMTAGLLIDLIRRRKKAEDRGSIHDICEQEHCHCEKGILSSALTHTAQIAFFILLITFILNLVLHFSGDDILEKLLRDRAVLGPVLAGFVGLIPNCAGSVVITRLYLEGALSLGATMAGLFTGSGVGVLVLFRVNHNRRENLKILLLLYGIGVAAGIVMGFLPV</sequence>
<keyword evidence="3" id="KW-1185">Reference proteome</keyword>
<keyword evidence="1" id="KW-0812">Transmembrane</keyword>
<dbReference type="RefSeq" id="WP_103240318.1">
    <property type="nucleotide sequence ID" value="NZ_JANJZD010000013.1"/>
</dbReference>
<dbReference type="EMBL" id="OFSM01000014">
    <property type="protein sequence ID" value="SOY30233.1"/>
    <property type="molecule type" value="Genomic_DNA"/>
</dbReference>
<keyword evidence="1" id="KW-1133">Transmembrane helix</keyword>
<evidence type="ECO:0000313" key="2">
    <source>
        <dbReference type="EMBL" id="SOY30233.1"/>
    </source>
</evidence>
<keyword evidence="1" id="KW-0472">Membrane</keyword>
<evidence type="ECO:0008006" key="4">
    <source>
        <dbReference type="Google" id="ProtNLM"/>
    </source>
</evidence>
<dbReference type="Proteomes" id="UP000236311">
    <property type="component" value="Unassembled WGS sequence"/>
</dbReference>
<feature type="transmembrane region" description="Helical" evidence="1">
    <location>
        <begin position="165"/>
        <end position="184"/>
    </location>
</feature>
<dbReference type="AlphaFoldDB" id="A0A2K4ZIB5"/>
<gene>
    <name evidence="2" type="ORF">AMURIS_02957</name>
</gene>
<evidence type="ECO:0000313" key="3">
    <source>
        <dbReference type="Proteomes" id="UP000236311"/>
    </source>
</evidence>
<dbReference type="Pfam" id="PF11449">
    <property type="entry name" value="ArsP_2"/>
    <property type="match status" value="1"/>
</dbReference>
<proteinExistence type="predicted"/>
<feature type="transmembrane region" description="Helical" evidence="1">
    <location>
        <begin position="229"/>
        <end position="248"/>
    </location>
</feature>
<dbReference type="OrthoDB" id="9783550at2"/>
<feature type="transmembrane region" description="Helical" evidence="1">
    <location>
        <begin position="260"/>
        <end position="278"/>
    </location>
</feature>
<evidence type="ECO:0000256" key="1">
    <source>
        <dbReference type="SAM" id="Phobius"/>
    </source>
</evidence>
<dbReference type="NCBIfam" id="NF037962">
    <property type="entry name" value="arsenic_eff"/>
    <property type="match status" value="1"/>
</dbReference>
<dbReference type="InterPro" id="IPR021552">
    <property type="entry name" value="ArsP_2"/>
</dbReference>
<feature type="transmembrane region" description="Helical" evidence="1">
    <location>
        <begin position="196"/>
        <end position="223"/>
    </location>
</feature>